<keyword evidence="3" id="KW-1185">Reference proteome</keyword>
<dbReference type="AlphaFoldDB" id="A0A8S0TM99"/>
<dbReference type="EMBL" id="CACTIH010007260">
    <property type="protein sequence ID" value="CAA3006497.1"/>
    <property type="molecule type" value="Genomic_DNA"/>
</dbReference>
<evidence type="ECO:0000256" key="1">
    <source>
        <dbReference type="SAM" id="MobiDB-lite"/>
    </source>
</evidence>
<feature type="compositionally biased region" description="Basic and acidic residues" evidence="1">
    <location>
        <begin position="13"/>
        <end position="25"/>
    </location>
</feature>
<name>A0A8S0TM99_OLEEU</name>
<protein>
    <submittedName>
        <fullName evidence="2">Uncharacterized protein</fullName>
    </submittedName>
</protein>
<accession>A0A8S0TM99</accession>
<comment type="caution">
    <text evidence="2">The sequence shown here is derived from an EMBL/GenBank/DDBJ whole genome shotgun (WGS) entry which is preliminary data.</text>
</comment>
<dbReference type="Proteomes" id="UP000594638">
    <property type="component" value="Unassembled WGS sequence"/>
</dbReference>
<proteinExistence type="predicted"/>
<sequence>MRGAGTRGLRNSKTHDAGPQRKSIEFESTDCGALVHPPREGAKIQVIWSFRDSVEIESPGRVKNHRGAKRALRIALADGPPPRESSALMQRALLKAGHTMAHPSHRRHLAGRRTVWSDQRERACRAAAAQGQRRLFSFLKTNSRLHNSAATSSSLSLRMFYDDLDLPSRTRRHDHPDRLAG</sequence>
<feature type="region of interest" description="Disordered" evidence="1">
    <location>
        <begin position="1"/>
        <end position="25"/>
    </location>
</feature>
<reference evidence="2 3" key="1">
    <citation type="submission" date="2019-12" db="EMBL/GenBank/DDBJ databases">
        <authorList>
            <person name="Alioto T."/>
            <person name="Alioto T."/>
            <person name="Gomez Garrido J."/>
        </authorList>
    </citation>
    <scope>NUCLEOTIDE SEQUENCE [LARGE SCALE GENOMIC DNA]</scope>
</reference>
<evidence type="ECO:0000313" key="3">
    <source>
        <dbReference type="Proteomes" id="UP000594638"/>
    </source>
</evidence>
<dbReference type="Gramene" id="OE9A039067T1">
    <property type="protein sequence ID" value="OE9A039067C1"/>
    <property type="gene ID" value="OE9A039067"/>
</dbReference>
<organism evidence="2 3">
    <name type="scientific">Olea europaea subsp. europaea</name>
    <dbReference type="NCBI Taxonomy" id="158383"/>
    <lineage>
        <taxon>Eukaryota</taxon>
        <taxon>Viridiplantae</taxon>
        <taxon>Streptophyta</taxon>
        <taxon>Embryophyta</taxon>
        <taxon>Tracheophyta</taxon>
        <taxon>Spermatophyta</taxon>
        <taxon>Magnoliopsida</taxon>
        <taxon>eudicotyledons</taxon>
        <taxon>Gunneridae</taxon>
        <taxon>Pentapetalae</taxon>
        <taxon>asterids</taxon>
        <taxon>lamiids</taxon>
        <taxon>Lamiales</taxon>
        <taxon>Oleaceae</taxon>
        <taxon>Oleeae</taxon>
        <taxon>Olea</taxon>
    </lineage>
</organism>
<evidence type="ECO:0000313" key="2">
    <source>
        <dbReference type="EMBL" id="CAA3006497.1"/>
    </source>
</evidence>
<gene>
    <name evidence="2" type="ORF">OLEA9_A039067</name>
</gene>